<feature type="domain" description="Sulfatase N-terminal" evidence="8">
    <location>
        <begin position="25"/>
        <end position="398"/>
    </location>
</feature>
<dbReference type="EMBL" id="FQYR01000003">
    <property type="protein sequence ID" value="SHJ37286.1"/>
    <property type="molecule type" value="Genomic_DNA"/>
</dbReference>
<keyword evidence="5" id="KW-0378">Hydrolase</keyword>
<evidence type="ECO:0000256" key="1">
    <source>
        <dbReference type="ARBA" id="ARBA00001913"/>
    </source>
</evidence>
<keyword evidence="4 7" id="KW-0732">Signal</keyword>
<proteinExistence type="inferred from homology"/>
<comment type="cofactor">
    <cofactor evidence="1">
        <name>Ca(2+)</name>
        <dbReference type="ChEBI" id="CHEBI:29108"/>
    </cofactor>
</comment>
<dbReference type="InterPro" id="IPR000917">
    <property type="entry name" value="Sulfatase_N"/>
</dbReference>
<evidence type="ECO:0000256" key="7">
    <source>
        <dbReference type="SAM" id="SignalP"/>
    </source>
</evidence>
<dbReference type="GO" id="GO:0005737">
    <property type="term" value="C:cytoplasm"/>
    <property type="evidence" value="ECO:0007669"/>
    <property type="project" value="TreeGrafter"/>
</dbReference>
<dbReference type="CDD" id="cd16030">
    <property type="entry name" value="iduronate-2-sulfatase"/>
    <property type="match status" value="1"/>
</dbReference>
<dbReference type="InterPro" id="IPR035874">
    <property type="entry name" value="IDS"/>
</dbReference>
<dbReference type="GO" id="GO:0046872">
    <property type="term" value="F:metal ion binding"/>
    <property type="evidence" value="ECO:0007669"/>
    <property type="project" value="UniProtKB-KW"/>
</dbReference>
<dbReference type="PANTHER" id="PTHR45953:SF1">
    <property type="entry name" value="IDURONATE 2-SULFATASE"/>
    <property type="match status" value="1"/>
</dbReference>
<sequence length="515" mass="57363">MLKTIYKTLSLVVAATMSATAADKPNILFICVDDLKPTLGSYGDKYAITPNIDKLAAQGVVFTNAHANQAVCGPSRCSVFSSLRPDRTKVHDLKTDFLAVSPWVITLPEHLKKHGYSTAGSGKLFHGGKSDGALEKRAWDLTTATDSLPYAEGFSPPALHYQGPAQQELFKNLREKNKQTLRYGQMVKALKSNQLNPSTECLDIPDAAYADGALALETLKYIDTLSKNEAPFFVAVGFKKPHLPFAAPKKYWDMYKREEVPMPKYTKAPGGAPAYALSSWGELRNYADIPAEGDLAETKQRELVHGYYACTSYTDAQIGVLLDGLQARGLKKNTIIVLWGDHGWHLGDHGIWCKHTNYEQATRTPLIFSGPGVTSGHRTDSPTELIDIFPTLCGLAGVEMIANTDGIDLSPILQGQEKDLRDVAISSYPRWKGMGYTMRDKRYRYTVWVDNKEPMIPFATLRDVMDEELYDYDTDPLETKNLAKAPSQAERMETFRKRMDQHLREQARKIAAQSN</sequence>
<dbReference type="RefSeq" id="WP_143183478.1">
    <property type="nucleotide sequence ID" value="NZ_FQYR01000003.1"/>
</dbReference>
<dbReference type="GO" id="GO:0004423">
    <property type="term" value="F:iduronate-2-sulfatase activity"/>
    <property type="evidence" value="ECO:0007669"/>
    <property type="project" value="InterPro"/>
</dbReference>
<evidence type="ECO:0000256" key="6">
    <source>
        <dbReference type="ARBA" id="ARBA00022837"/>
    </source>
</evidence>
<evidence type="ECO:0000256" key="5">
    <source>
        <dbReference type="ARBA" id="ARBA00022801"/>
    </source>
</evidence>
<reference evidence="9 10" key="1">
    <citation type="submission" date="2016-11" db="EMBL/GenBank/DDBJ databases">
        <authorList>
            <person name="Jaros S."/>
            <person name="Januszkiewicz K."/>
            <person name="Wedrychowicz H."/>
        </authorList>
    </citation>
    <scope>NUCLEOTIDE SEQUENCE [LARGE SCALE GENOMIC DNA]</scope>
    <source>
        <strain evidence="9 10">DSM 18772</strain>
    </source>
</reference>
<evidence type="ECO:0000256" key="2">
    <source>
        <dbReference type="ARBA" id="ARBA00008779"/>
    </source>
</evidence>
<gene>
    <name evidence="9" type="ORF">SAMN02745181_1900</name>
</gene>
<dbReference type="SUPFAM" id="SSF53649">
    <property type="entry name" value="Alkaline phosphatase-like"/>
    <property type="match status" value="1"/>
</dbReference>
<evidence type="ECO:0000313" key="10">
    <source>
        <dbReference type="Proteomes" id="UP000184510"/>
    </source>
</evidence>
<dbReference type="InParanoid" id="A0A1M6IS42"/>
<feature type="signal peptide" evidence="7">
    <location>
        <begin position="1"/>
        <end position="21"/>
    </location>
</feature>
<evidence type="ECO:0000313" key="9">
    <source>
        <dbReference type="EMBL" id="SHJ37286.1"/>
    </source>
</evidence>
<keyword evidence="10" id="KW-1185">Reference proteome</keyword>
<dbReference type="STRING" id="1123071.SAMN02745181_1900"/>
<accession>A0A1M6IS42</accession>
<evidence type="ECO:0000259" key="8">
    <source>
        <dbReference type="Pfam" id="PF00884"/>
    </source>
</evidence>
<comment type="similarity">
    <text evidence="2">Belongs to the sulfatase family.</text>
</comment>
<protein>
    <submittedName>
        <fullName evidence="9">Choline-sulfatase</fullName>
    </submittedName>
</protein>
<evidence type="ECO:0000256" key="3">
    <source>
        <dbReference type="ARBA" id="ARBA00022723"/>
    </source>
</evidence>
<dbReference type="PROSITE" id="PS00149">
    <property type="entry name" value="SULFATASE_2"/>
    <property type="match status" value="1"/>
</dbReference>
<dbReference type="OrthoDB" id="9803751at2"/>
<dbReference type="PANTHER" id="PTHR45953">
    <property type="entry name" value="IDURONATE 2-SULFATASE"/>
    <property type="match status" value="1"/>
</dbReference>
<keyword evidence="6" id="KW-0106">Calcium</keyword>
<dbReference type="Proteomes" id="UP000184510">
    <property type="component" value="Unassembled WGS sequence"/>
</dbReference>
<dbReference type="InterPro" id="IPR024607">
    <property type="entry name" value="Sulfatase_CS"/>
</dbReference>
<keyword evidence="3" id="KW-0479">Metal-binding</keyword>
<dbReference type="AlphaFoldDB" id="A0A1M6IS42"/>
<organism evidence="9 10">
    <name type="scientific">Rubritalea squalenifaciens DSM 18772</name>
    <dbReference type="NCBI Taxonomy" id="1123071"/>
    <lineage>
        <taxon>Bacteria</taxon>
        <taxon>Pseudomonadati</taxon>
        <taxon>Verrucomicrobiota</taxon>
        <taxon>Verrucomicrobiia</taxon>
        <taxon>Verrucomicrobiales</taxon>
        <taxon>Rubritaleaceae</taxon>
        <taxon>Rubritalea</taxon>
    </lineage>
</organism>
<dbReference type="InterPro" id="IPR017850">
    <property type="entry name" value="Alkaline_phosphatase_core_sf"/>
</dbReference>
<evidence type="ECO:0000256" key="4">
    <source>
        <dbReference type="ARBA" id="ARBA00022729"/>
    </source>
</evidence>
<dbReference type="Gene3D" id="3.40.720.10">
    <property type="entry name" value="Alkaline Phosphatase, subunit A"/>
    <property type="match status" value="1"/>
</dbReference>
<name>A0A1M6IS42_9BACT</name>
<feature type="chain" id="PRO_5013133295" evidence="7">
    <location>
        <begin position="22"/>
        <end position="515"/>
    </location>
</feature>
<dbReference type="Pfam" id="PF00884">
    <property type="entry name" value="Sulfatase"/>
    <property type="match status" value="1"/>
</dbReference>